<evidence type="ECO:0000256" key="1">
    <source>
        <dbReference type="SAM" id="MobiDB-lite"/>
    </source>
</evidence>
<feature type="compositionally biased region" description="Basic and acidic residues" evidence="1">
    <location>
        <begin position="68"/>
        <end position="78"/>
    </location>
</feature>
<dbReference type="WBParaSite" id="PSU_v2.g18725.t1">
    <property type="protein sequence ID" value="PSU_v2.g18725.t1"/>
    <property type="gene ID" value="PSU_v2.g18725"/>
</dbReference>
<feature type="compositionally biased region" description="Acidic residues" evidence="1">
    <location>
        <begin position="103"/>
        <end position="112"/>
    </location>
</feature>
<name>A0A914YN22_9BILA</name>
<evidence type="ECO:0000313" key="2">
    <source>
        <dbReference type="Proteomes" id="UP000887577"/>
    </source>
</evidence>
<evidence type="ECO:0000313" key="3">
    <source>
        <dbReference type="WBParaSite" id="PSU_v2.g18725.t1"/>
    </source>
</evidence>
<reference evidence="3" key="1">
    <citation type="submission" date="2022-11" db="UniProtKB">
        <authorList>
            <consortium name="WormBaseParasite"/>
        </authorList>
    </citation>
    <scope>IDENTIFICATION</scope>
</reference>
<feature type="compositionally biased region" description="Basic residues" evidence="1">
    <location>
        <begin position="79"/>
        <end position="98"/>
    </location>
</feature>
<dbReference type="AlphaFoldDB" id="A0A914YN22"/>
<feature type="region of interest" description="Disordered" evidence="1">
    <location>
        <begin position="57"/>
        <end position="119"/>
    </location>
</feature>
<dbReference type="Proteomes" id="UP000887577">
    <property type="component" value="Unplaced"/>
</dbReference>
<sequence length="119" mass="14073">MMPRIEILKKDEYLKLKKERSSELAQILKAFDKWVFAMERFKSPEIADILVVKKNDNKPLPVPWIGVEEPKSNSDERERKRHGKKKKKNQSKQKVKKQKVADDLEEKSDDENQNEKPEA</sequence>
<protein>
    <submittedName>
        <fullName evidence="3">Uncharacterized protein</fullName>
    </submittedName>
</protein>
<organism evidence="2 3">
    <name type="scientific">Panagrolaimus superbus</name>
    <dbReference type="NCBI Taxonomy" id="310955"/>
    <lineage>
        <taxon>Eukaryota</taxon>
        <taxon>Metazoa</taxon>
        <taxon>Ecdysozoa</taxon>
        <taxon>Nematoda</taxon>
        <taxon>Chromadorea</taxon>
        <taxon>Rhabditida</taxon>
        <taxon>Tylenchina</taxon>
        <taxon>Panagrolaimomorpha</taxon>
        <taxon>Panagrolaimoidea</taxon>
        <taxon>Panagrolaimidae</taxon>
        <taxon>Panagrolaimus</taxon>
    </lineage>
</organism>
<proteinExistence type="predicted"/>
<accession>A0A914YN22</accession>
<keyword evidence="2" id="KW-1185">Reference proteome</keyword>